<dbReference type="CDD" id="cd08983">
    <property type="entry name" value="GH43_Bt3655-like"/>
    <property type="match status" value="1"/>
</dbReference>
<dbReference type="PANTHER" id="PTHR43301:SF3">
    <property type="entry name" value="ARABINAN ENDO-1,5-ALPHA-L-ARABINOSIDASE A-RELATED"/>
    <property type="match status" value="1"/>
</dbReference>
<evidence type="ECO:0000313" key="3">
    <source>
        <dbReference type="Proteomes" id="UP000255283"/>
    </source>
</evidence>
<keyword evidence="1" id="KW-0732">Signal</keyword>
<accession>A0AAQ1UFY2</accession>
<organism evidence="2 3">
    <name type="scientific">Segatella buccae</name>
    <dbReference type="NCBI Taxonomy" id="28126"/>
    <lineage>
        <taxon>Bacteria</taxon>
        <taxon>Pseudomonadati</taxon>
        <taxon>Bacteroidota</taxon>
        <taxon>Bacteroidia</taxon>
        <taxon>Bacteroidales</taxon>
        <taxon>Prevotellaceae</taxon>
        <taxon>Segatella</taxon>
    </lineage>
</organism>
<gene>
    <name evidence="2" type="ORF">NCTC13063_00029</name>
</gene>
<dbReference type="Gene3D" id="2.115.10.20">
    <property type="entry name" value="Glycosyl hydrolase domain, family 43"/>
    <property type="match status" value="1"/>
</dbReference>
<dbReference type="SUPFAM" id="SSF75005">
    <property type="entry name" value="Arabinanase/levansucrase/invertase"/>
    <property type="match status" value="1"/>
</dbReference>
<dbReference type="PANTHER" id="PTHR43301">
    <property type="entry name" value="ARABINAN ENDO-1,5-ALPHA-L-ARABINOSIDASE"/>
    <property type="match status" value="1"/>
</dbReference>
<proteinExistence type="predicted"/>
<dbReference type="AlphaFoldDB" id="A0AAQ1UFY2"/>
<comment type="caution">
    <text evidence="2">The sequence shown here is derived from an EMBL/GenBank/DDBJ whole genome shotgun (WGS) entry which is preliminary data.</text>
</comment>
<evidence type="ECO:0000313" key="2">
    <source>
        <dbReference type="EMBL" id="SUB78784.1"/>
    </source>
</evidence>
<feature type="chain" id="PRO_5043052346" evidence="1">
    <location>
        <begin position="21"/>
        <end position="350"/>
    </location>
</feature>
<protein>
    <submittedName>
        <fullName evidence="2">Beta-xylosidase</fullName>
    </submittedName>
</protein>
<dbReference type="InterPro" id="IPR050727">
    <property type="entry name" value="GH43_arabinanases"/>
</dbReference>
<name>A0AAQ1UFY2_9BACT</name>
<feature type="signal peptide" evidence="1">
    <location>
        <begin position="1"/>
        <end position="20"/>
    </location>
</feature>
<dbReference type="RefSeq" id="WP_115152917.1">
    <property type="nucleotide sequence ID" value="NZ_UGTJ01000001.1"/>
</dbReference>
<evidence type="ECO:0000256" key="1">
    <source>
        <dbReference type="SAM" id="SignalP"/>
    </source>
</evidence>
<sequence>MKKFFLFLLVSSLLSVAVGAQTACPNKCGRPCPQAGVSSKSSGKVYLFAGFREPALDGLRLLYSRDGLHWDSIPGIILRPEIGNDGLFYSHAEQRWVEPKFYPHPIMRDPSIVQGPDGTFHLVWTLAWEGEKAFGYASSRDLIHWSEQRRIPVMTDSITNNVWAPEVFYDEQLDSFFVIWSSALPRSRYTAADSLGINNAQRMYYLTTKDFRTFSKVKPYYDPGFNCIDGFLVKRAPGDYIFILKDNRKPGFSNLFCVFGHSPNGPFDHPSARFAPTYSEGPCVVKVGEEYLIYYDAYREGRFGAVSTRDFLHFTPADHRISLPAGHKHGTIITVDESRLCALLRHASSR</sequence>
<dbReference type="Proteomes" id="UP000255283">
    <property type="component" value="Unassembled WGS sequence"/>
</dbReference>
<dbReference type="InterPro" id="IPR023296">
    <property type="entry name" value="Glyco_hydro_beta-prop_sf"/>
</dbReference>
<dbReference type="EMBL" id="UGTJ01000001">
    <property type="protein sequence ID" value="SUB78784.1"/>
    <property type="molecule type" value="Genomic_DNA"/>
</dbReference>
<reference evidence="2 3" key="1">
    <citation type="submission" date="2018-06" db="EMBL/GenBank/DDBJ databases">
        <authorList>
            <consortium name="Pathogen Informatics"/>
            <person name="Doyle S."/>
        </authorList>
    </citation>
    <scope>NUCLEOTIDE SEQUENCE [LARGE SCALE GENOMIC DNA]</scope>
    <source>
        <strain evidence="2 3">NCTC13063</strain>
    </source>
</reference>